<name>A0A1N6YEX5_9EURY</name>
<keyword evidence="1" id="KW-0812">Transmembrane</keyword>
<dbReference type="AlphaFoldDB" id="A0A1N6YEX5"/>
<dbReference type="OrthoDB" id="248586at2157"/>
<keyword evidence="3" id="KW-1185">Reference proteome</keyword>
<accession>A0A1N6YEX5</accession>
<feature type="transmembrane region" description="Helical" evidence="1">
    <location>
        <begin position="20"/>
        <end position="44"/>
    </location>
</feature>
<proteinExistence type="predicted"/>
<keyword evidence="1" id="KW-0472">Membrane</keyword>
<evidence type="ECO:0000313" key="3">
    <source>
        <dbReference type="Proteomes" id="UP000186914"/>
    </source>
</evidence>
<keyword evidence="1" id="KW-1133">Transmembrane helix</keyword>
<dbReference type="EMBL" id="FTNO01000001">
    <property type="protein sequence ID" value="SIR13056.1"/>
    <property type="molecule type" value="Genomic_DNA"/>
</dbReference>
<dbReference type="InterPro" id="IPR055685">
    <property type="entry name" value="DUF7261"/>
</dbReference>
<reference evidence="3" key="1">
    <citation type="submission" date="2017-01" db="EMBL/GenBank/DDBJ databases">
        <authorList>
            <person name="Varghese N."/>
            <person name="Submissions S."/>
        </authorList>
    </citation>
    <scope>NUCLEOTIDE SEQUENCE [LARGE SCALE GENOMIC DNA]</scope>
    <source>
        <strain evidence="3">CGMCC 1.7737</strain>
    </source>
</reference>
<dbReference type="Proteomes" id="UP000186914">
    <property type="component" value="Unassembled WGS sequence"/>
</dbReference>
<evidence type="ECO:0000256" key="1">
    <source>
        <dbReference type="SAM" id="Phobius"/>
    </source>
</evidence>
<organism evidence="2 3">
    <name type="scientific">Haladaptatus litoreus</name>
    <dbReference type="NCBI Taxonomy" id="553468"/>
    <lineage>
        <taxon>Archaea</taxon>
        <taxon>Methanobacteriati</taxon>
        <taxon>Methanobacteriota</taxon>
        <taxon>Stenosarchaea group</taxon>
        <taxon>Halobacteria</taxon>
        <taxon>Halobacteriales</taxon>
        <taxon>Haladaptataceae</taxon>
        <taxon>Haladaptatus</taxon>
    </lineage>
</organism>
<gene>
    <name evidence="2" type="ORF">SAMN05421858_1535</name>
</gene>
<protein>
    <submittedName>
        <fullName evidence="2">Uncharacterized protein</fullName>
    </submittedName>
</protein>
<dbReference type="RefSeq" id="WP_076429361.1">
    <property type="nucleotide sequence ID" value="NZ_FTNO01000001.1"/>
</dbReference>
<dbReference type="Pfam" id="PF23922">
    <property type="entry name" value="DUF7261"/>
    <property type="match status" value="1"/>
</dbReference>
<sequence>MVSGKIGFFGRFARDDRGQLLLVGAVVIAISLVAVVVVLNTVLYTENVTNSEPIATTGDARDIALVVDGDIEPVVHRTNYAERHDSAAESRTAVAESIAEYETLLGVTVARRTPASLHVEVSNQTVGNGVEHDSGAAFVDAANESNWTLARNADVRRYLFSVNRSSLATTDSDAFRIQVEGRSENWNLSVLRQDDDVVLRTDGSTVAASSTCTVTSEQVRIDLRNGSASECSFPFADGVGDDYDIEYENGANASGTYSVLFNGTDAEIPPSSVNSESSESPYRTHAVYELDARLTYTTPELTYRTTFNATLYQP</sequence>
<evidence type="ECO:0000313" key="2">
    <source>
        <dbReference type="EMBL" id="SIR13056.1"/>
    </source>
</evidence>